<reference evidence="3 4" key="1">
    <citation type="journal article" date="2018" name="Front. Microbiol.">
        <title>Conversion of Methionine to Cysteine in Lactobacillus paracasei Depends on the Highly Mobile cysK-ctl-cysE Gene Cluster.</title>
        <authorList>
            <person name="Wuthrich D."/>
            <person name="Irmler S."/>
            <person name="Berthoud H."/>
            <person name="Guggenbuhl B."/>
            <person name="Eugster E."/>
            <person name="Bruggmann R."/>
        </authorList>
    </citation>
    <scope>NUCLEOTIDE SEQUENCE [LARGE SCALE GENOMIC DNA]</scope>
    <source>
        <strain evidence="3 4">FAM18172</strain>
    </source>
</reference>
<accession>A0A422M6Z4</accession>
<dbReference type="AlphaFoldDB" id="A0A422M6Z4"/>
<evidence type="ECO:0000256" key="1">
    <source>
        <dbReference type="SAM" id="Coils"/>
    </source>
</evidence>
<keyword evidence="1" id="KW-0175">Coiled coil</keyword>
<evidence type="ECO:0000256" key="2">
    <source>
        <dbReference type="SAM" id="MobiDB-lite"/>
    </source>
</evidence>
<feature type="compositionally biased region" description="Basic and acidic residues" evidence="2">
    <location>
        <begin position="111"/>
        <end position="130"/>
    </location>
</feature>
<organism evidence="3 4">
    <name type="scientific">Lacticaseibacillus paracasei</name>
    <name type="common">Lactobacillus paracasei</name>
    <dbReference type="NCBI Taxonomy" id="1597"/>
    <lineage>
        <taxon>Bacteria</taxon>
        <taxon>Bacillati</taxon>
        <taxon>Bacillota</taxon>
        <taxon>Bacilli</taxon>
        <taxon>Lactobacillales</taxon>
        <taxon>Lactobacillaceae</taxon>
        <taxon>Lacticaseibacillus</taxon>
    </lineage>
</organism>
<proteinExistence type="predicted"/>
<evidence type="ECO:0000313" key="4">
    <source>
        <dbReference type="Proteomes" id="UP000285532"/>
    </source>
</evidence>
<evidence type="ECO:0008006" key="5">
    <source>
        <dbReference type="Google" id="ProtNLM"/>
    </source>
</evidence>
<evidence type="ECO:0000313" key="3">
    <source>
        <dbReference type="EMBL" id="RND83494.1"/>
    </source>
</evidence>
<dbReference type="Proteomes" id="UP000285532">
    <property type="component" value="Unassembled WGS sequence"/>
</dbReference>
<comment type="caution">
    <text evidence="3">The sequence shown here is derived from an EMBL/GenBank/DDBJ whole genome shotgun (WGS) entry which is preliminary data.</text>
</comment>
<sequence length="158" mass="18279">MSKTIKELADELGVPKNKVNYQLSKIDAQSVSKFVKVKHGVKHLETPIQKMIADNMRLKLSDQKSFKNDEFKQVINHLEEQNKAKDQQIKELHRLLDQSQQLQLMTEKKLQALKEPQHAPESDAESRNDLESEASIPSVESAKKPTSFWQRLFSTRKQ</sequence>
<gene>
    <name evidence="3" type="ORF">FAM18172_02389</name>
</gene>
<name>A0A422M6Z4_LACPA</name>
<protein>
    <recommendedName>
        <fullName evidence="5">Replication protein B</fullName>
    </recommendedName>
</protein>
<dbReference type="EMBL" id="LKFU01000095">
    <property type="protein sequence ID" value="RND83494.1"/>
    <property type="molecule type" value="Genomic_DNA"/>
</dbReference>
<dbReference type="RefSeq" id="WP_128519051.1">
    <property type="nucleotide sequence ID" value="NZ_JAJPDS010000087.1"/>
</dbReference>
<feature type="region of interest" description="Disordered" evidence="2">
    <location>
        <begin position="111"/>
        <end position="147"/>
    </location>
</feature>
<feature type="coiled-coil region" evidence="1">
    <location>
        <begin position="68"/>
        <end position="98"/>
    </location>
</feature>